<evidence type="ECO:0000313" key="15">
    <source>
        <dbReference type="Proteomes" id="UP000027361"/>
    </source>
</evidence>
<feature type="domain" description="Carbamoyl-phosphate synthase small subunit N-terminal" evidence="13">
    <location>
        <begin position="83"/>
        <end position="231"/>
    </location>
</feature>
<dbReference type="GeneID" id="25263523"/>
<organism evidence="14 15">
    <name type="scientific">Tilletiaria anomala (strain ATCC 24038 / CBS 436.72 / UBC 951)</name>
    <dbReference type="NCBI Taxonomy" id="1037660"/>
    <lineage>
        <taxon>Eukaryota</taxon>
        <taxon>Fungi</taxon>
        <taxon>Dikarya</taxon>
        <taxon>Basidiomycota</taxon>
        <taxon>Ustilaginomycotina</taxon>
        <taxon>Exobasidiomycetes</taxon>
        <taxon>Georgefischeriales</taxon>
        <taxon>Tilletiariaceae</taxon>
        <taxon>Tilletiaria</taxon>
    </lineage>
</organism>
<sequence length="515" mass="55084">MLKLASAAAPSFSVSSMLQQRASSSISALATARASYAATRAFSTSLRAQLATPVDADKPKKSVGGFAISSAPRITYTYAPPSQPATLHLKTGQSFPGKSFGHPETRFGETVFTTSITSYTESLTDPSYQGQLLTFTQPLMGNYGVPDNFGTNVSPHGHPLDVNVGSLMESTGVQAAGVIVSNLTENFSHFEAKESLATWCARHGVPGISGIDTRALTTLLRDQGSTLGAIKIGAGHEQPPANSDFYDPMGENLIEKVSTKQPYTIHPVGGASAAKVHVALLDFGCKANILRSLLRRGATVTVLPWNYDFNPVRDNFDGLFLSNGPGSPYSIPSAVGVVKKAIDEWNRPIFGICMGHQIIGLAAGIKAYRMKFGNRGHNQPVVAISTHGSSVKAGRVYITSQNHGYALKFEESARTIEDGKWPDGWEPWFVNANDGSIEGIRLSPKIDRKPVWAVQFHPEHAGGPEDCSEMFTDYVTECIKAKEERGQRDIGAGIASSFQGPVGTGLKPSLIEVKA</sequence>
<dbReference type="InterPro" id="IPR050472">
    <property type="entry name" value="Anth_synth/Amidotransfase"/>
</dbReference>
<dbReference type="InParanoid" id="A0A066WGY2"/>
<dbReference type="PANTHER" id="PTHR43418:SF7">
    <property type="entry name" value="CARBAMOYL-PHOSPHATE SYNTHASE SMALL CHAIN"/>
    <property type="match status" value="1"/>
</dbReference>
<dbReference type="PROSITE" id="PS51273">
    <property type="entry name" value="GATASE_TYPE_1"/>
    <property type="match status" value="1"/>
</dbReference>
<dbReference type="PRINTS" id="PR00096">
    <property type="entry name" value="GATASE"/>
</dbReference>
<dbReference type="SUPFAM" id="SSF52317">
    <property type="entry name" value="Class I glutamine amidotransferase-like"/>
    <property type="match status" value="1"/>
</dbReference>
<dbReference type="AlphaFoldDB" id="A0A066WGY2"/>
<dbReference type="SMART" id="SM01097">
    <property type="entry name" value="CPSase_sm_chain"/>
    <property type="match status" value="1"/>
</dbReference>
<protein>
    <recommendedName>
        <fullName evidence="9">Carbamoyl phosphate synthase arginine-specific small chain</fullName>
        <ecNumber evidence="3">6.3.5.5</ecNumber>
    </recommendedName>
    <alternativeName>
        <fullName evidence="10">Arginine-specific carbamoyl phosphate synthetase, glutamine chain</fullName>
    </alternativeName>
</protein>
<evidence type="ECO:0000256" key="9">
    <source>
        <dbReference type="ARBA" id="ARBA00044168"/>
    </source>
</evidence>
<comment type="catalytic activity">
    <reaction evidence="12">
        <text>L-glutamine + H2O = L-glutamate + NH4(+)</text>
        <dbReference type="Rhea" id="RHEA:15889"/>
        <dbReference type="ChEBI" id="CHEBI:15377"/>
        <dbReference type="ChEBI" id="CHEBI:28938"/>
        <dbReference type="ChEBI" id="CHEBI:29985"/>
        <dbReference type="ChEBI" id="CHEBI:58359"/>
    </reaction>
</comment>
<evidence type="ECO:0000256" key="4">
    <source>
        <dbReference type="ARBA" id="ARBA00022598"/>
    </source>
</evidence>
<gene>
    <name evidence="14" type="ORF">K437DRAFT_253269</name>
</gene>
<dbReference type="GO" id="GO:0006207">
    <property type="term" value="P:'de novo' pyrimidine nucleobase biosynthetic process"/>
    <property type="evidence" value="ECO:0007669"/>
    <property type="project" value="InterPro"/>
</dbReference>
<evidence type="ECO:0000256" key="2">
    <source>
        <dbReference type="ARBA" id="ARBA00007800"/>
    </source>
</evidence>
<dbReference type="SUPFAM" id="SSF52021">
    <property type="entry name" value="Carbamoyl phosphate synthetase, small subunit N-terminal domain"/>
    <property type="match status" value="1"/>
</dbReference>
<dbReference type="InterPro" id="IPR035686">
    <property type="entry name" value="CPSase_GATase1"/>
</dbReference>
<evidence type="ECO:0000256" key="3">
    <source>
        <dbReference type="ARBA" id="ARBA00012738"/>
    </source>
</evidence>
<evidence type="ECO:0000256" key="11">
    <source>
        <dbReference type="ARBA" id="ARBA00048816"/>
    </source>
</evidence>
<evidence type="ECO:0000256" key="1">
    <source>
        <dbReference type="ARBA" id="ARBA00005077"/>
    </source>
</evidence>
<evidence type="ECO:0000256" key="6">
    <source>
        <dbReference type="ARBA" id="ARBA00022840"/>
    </source>
</evidence>
<dbReference type="EMBL" id="JMSN01000003">
    <property type="protein sequence ID" value="KDN53252.1"/>
    <property type="molecule type" value="Genomic_DNA"/>
</dbReference>
<dbReference type="FunCoup" id="A0A066WGY2">
    <property type="interactions" value="241"/>
</dbReference>
<comment type="similarity">
    <text evidence="2">Belongs to the CarA family.</text>
</comment>
<dbReference type="CDD" id="cd01744">
    <property type="entry name" value="GATase1_CPSase"/>
    <property type="match status" value="1"/>
</dbReference>
<keyword evidence="15" id="KW-1185">Reference proteome</keyword>
<dbReference type="HAMAP" id="MF_01209">
    <property type="entry name" value="CPSase_S_chain"/>
    <property type="match status" value="1"/>
</dbReference>
<dbReference type="NCBIfam" id="TIGR01368">
    <property type="entry name" value="CPSaseIIsmall"/>
    <property type="match status" value="1"/>
</dbReference>
<dbReference type="Proteomes" id="UP000027361">
    <property type="component" value="Unassembled WGS sequence"/>
</dbReference>
<dbReference type="OrthoDB" id="1924069at2759"/>
<dbReference type="PRINTS" id="PR00097">
    <property type="entry name" value="ANTSNTHASEII"/>
</dbReference>
<evidence type="ECO:0000259" key="13">
    <source>
        <dbReference type="SMART" id="SM01097"/>
    </source>
</evidence>
<dbReference type="OMA" id="CFSVQYH"/>
<comment type="pathway">
    <text evidence="1">Amino-acid biosynthesis; L-arginine biosynthesis; carbamoyl phosphate from bicarbonate: step 1/1.</text>
</comment>
<keyword evidence="6" id="KW-0067">ATP-binding</keyword>
<dbReference type="PRINTS" id="PR00099">
    <property type="entry name" value="CPSGATASE"/>
</dbReference>
<comment type="subunit">
    <text evidence="8">Heterodimer composed of 2 chains; the small (or glutamine) chain promotes the hydrolysis of glutamine to ammonia, which is used by the large (or ammonia) chain to synthesize carbamoyl phosphate.</text>
</comment>
<evidence type="ECO:0000256" key="7">
    <source>
        <dbReference type="ARBA" id="ARBA00022962"/>
    </source>
</evidence>
<dbReference type="Pfam" id="PF00988">
    <property type="entry name" value="CPSase_sm_chain"/>
    <property type="match status" value="1"/>
</dbReference>
<dbReference type="InterPro" id="IPR029062">
    <property type="entry name" value="Class_I_gatase-like"/>
</dbReference>
<evidence type="ECO:0000256" key="5">
    <source>
        <dbReference type="ARBA" id="ARBA00022741"/>
    </source>
</evidence>
<evidence type="ECO:0000313" key="14">
    <source>
        <dbReference type="EMBL" id="KDN53252.1"/>
    </source>
</evidence>
<evidence type="ECO:0000256" key="10">
    <source>
        <dbReference type="ARBA" id="ARBA00044340"/>
    </source>
</evidence>
<keyword evidence="5" id="KW-0547">Nucleotide-binding</keyword>
<dbReference type="GO" id="GO:0006541">
    <property type="term" value="P:glutamine metabolic process"/>
    <property type="evidence" value="ECO:0007669"/>
    <property type="project" value="InterPro"/>
</dbReference>
<dbReference type="InterPro" id="IPR017926">
    <property type="entry name" value="GATASE"/>
</dbReference>
<comment type="catalytic activity">
    <reaction evidence="11">
        <text>hydrogencarbonate + L-glutamine + 2 ATP + H2O = carbamoyl phosphate + L-glutamate + 2 ADP + phosphate + 2 H(+)</text>
        <dbReference type="Rhea" id="RHEA:18633"/>
        <dbReference type="ChEBI" id="CHEBI:15377"/>
        <dbReference type="ChEBI" id="CHEBI:15378"/>
        <dbReference type="ChEBI" id="CHEBI:17544"/>
        <dbReference type="ChEBI" id="CHEBI:29985"/>
        <dbReference type="ChEBI" id="CHEBI:30616"/>
        <dbReference type="ChEBI" id="CHEBI:43474"/>
        <dbReference type="ChEBI" id="CHEBI:58228"/>
        <dbReference type="ChEBI" id="CHEBI:58359"/>
        <dbReference type="ChEBI" id="CHEBI:456216"/>
        <dbReference type="EC" id="6.3.5.5"/>
    </reaction>
</comment>
<name>A0A066WGY2_TILAU</name>
<dbReference type="PANTHER" id="PTHR43418">
    <property type="entry name" value="MULTIFUNCTIONAL TRYPTOPHAN BIOSYNTHESIS PROTEIN-RELATED"/>
    <property type="match status" value="1"/>
</dbReference>
<dbReference type="Gene3D" id="3.50.30.20">
    <property type="entry name" value="Carbamoyl-phosphate synthase small subunit, N-terminal domain"/>
    <property type="match status" value="1"/>
</dbReference>
<dbReference type="Gene3D" id="3.40.50.880">
    <property type="match status" value="1"/>
</dbReference>
<dbReference type="EC" id="6.3.5.5" evidence="3"/>
<evidence type="ECO:0000256" key="12">
    <source>
        <dbReference type="ARBA" id="ARBA00049285"/>
    </source>
</evidence>
<dbReference type="GO" id="GO:0005524">
    <property type="term" value="F:ATP binding"/>
    <property type="evidence" value="ECO:0007669"/>
    <property type="project" value="UniProtKB-KW"/>
</dbReference>
<dbReference type="Pfam" id="PF00117">
    <property type="entry name" value="GATase"/>
    <property type="match status" value="1"/>
</dbReference>
<dbReference type="NCBIfam" id="NF009475">
    <property type="entry name" value="PRK12838.1"/>
    <property type="match status" value="1"/>
</dbReference>
<dbReference type="RefSeq" id="XP_013246091.1">
    <property type="nucleotide sequence ID" value="XM_013390637.1"/>
</dbReference>
<accession>A0A066WGY2</accession>
<reference evidence="14 15" key="1">
    <citation type="submission" date="2014-05" db="EMBL/GenBank/DDBJ databases">
        <title>Draft genome sequence of a rare smut relative, Tilletiaria anomala UBC 951.</title>
        <authorList>
            <consortium name="DOE Joint Genome Institute"/>
            <person name="Toome M."/>
            <person name="Kuo A."/>
            <person name="Henrissat B."/>
            <person name="Lipzen A."/>
            <person name="Tritt A."/>
            <person name="Yoshinaga Y."/>
            <person name="Zane M."/>
            <person name="Barry K."/>
            <person name="Grigoriev I.V."/>
            <person name="Spatafora J.W."/>
            <person name="Aimea M.C."/>
        </authorList>
    </citation>
    <scope>NUCLEOTIDE SEQUENCE [LARGE SCALE GENOMIC DNA]</scope>
    <source>
        <strain evidence="14 15">UBC 951</strain>
    </source>
</reference>
<keyword evidence="7" id="KW-0315">Glutamine amidotransferase</keyword>
<comment type="caution">
    <text evidence="14">The sequence shown here is derived from an EMBL/GenBank/DDBJ whole genome shotgun (WGS) entry which is preliminary data.</text>
</comment>
<proteinExistence type="inferred from homology"/>
<dbReference type="InterPro" id="IPR036480">
    <property type="entry name" value="CarbP_synth_ssu_N_sf"/>
</dbReference>
<dbReference type="STRING" id="1037660.A0A066WGY2"/>
<evidence type="ECO:0000256" key="8">
    <source>
        <dbReference type="ARBA" id="ARBA00044031"/>
    </source>
</evidence>
<dbReference type="InterPro" id="IPR006274">
    <property type="entry name" value="CarbamoylP_synth_ssu"/>
</dbReference>
<dbReference type="InterPro" id="IPR002474">
    <property type="entry name" value="CarbamoylP_synth_ssu_N"/>
</dbReference>
<keyword evidence="4" id="KW-0436">Ligase</keyword>
<dbReference type="HOGENOM" id="CLU_035901_1_0_1"/>
<dbReference type="GO" id="GO:0004088">
    <property type="term" value="F:carbamoyl-phosphate synthase (glutamine-hydrolyzing) activity"/>
    <property type="evidence" value="ECO:0007669"/>
    <property type="project" value="UniProtKB-EC"/>
</dbReference>